<dbReference type="SUPFAM" id="SSF143011">
    <property type="entry name" value="RelE-like"/>
    <property type="match status" value="1"/>
</dbReference>
<comment type="similarity">
    <text evidence="1">Belongs to the RelE toxin family.</text>
</comment>
<keyword evidence="4" id="KW-1185">Reference proteome</keyword>
<dbReference type="InterPro" id="IPR051803">
    <property type="entry name" value="TA_system_RelE-like_toxin"/>
</dbReference>
<dbReference type="Proteomes" id="UP000187941">
    <property type="component" value="Chromosome"/>
</dbReference>
<name>A0A1P9X159_9BACT</name>
<gene>
    <name evidence="3" type="ORF">AWR27_19835</name>
</gene>
<evidence type="ECO:0000256" key="1">
    <source>
        <dbReference type="ARBA" id="ARBA00006226"/>
    </source>
</evidence>
<dbReference type="NCBIfam" id="TIGR02385">
    <property type="entry name" value="RelE_StbE"/>
    <property type="match status" value="1"/>
</dbReference>
<dbReference type="EMBL" id="CP014263">
    <property type="protein sequence ID" value="AQG81372.1"/>
    <property type="molecule type" value="Genomic_DNA"/>
</dbReference>
<dbReference type="Gene3D" id="3.30.2310.20">
    <property type="entry name" value="RelE-like"/>
    <property type="match status" value="1"/>
</dbReference>
<evidence type="ECO:0000256" key="2">
    <source>
        <dbReference type="ARBA" id="ARBA00022649"/>
    </source>
</evidence>
<dbReference type="AlphaFoldDB" id="A0A1P9X159"/>
<evidence type="ECO:0000313" key="4">
    <source>
        <dbReference type="Proteomes" id="UP000187941"/>
    </source>
</evidence>
<dbReference type="Pfam" id="PF05016">
    <property type="entry name" value="ParE_toxin"/>
    <property type="match status" value="1"/>
</dbReference>
<dbReference type="PANTHER" id="PTHR33755:SF5">
    <property type="entry name" value="TYPE II TOXIN-ANTITOXIN SYSTEM RELE_PARE FAMILY TOXIN"/>
    <property type="match status" value="1"/>
</dbReference>
<dbReference type="InterPro" id="IPR035093">
    <property type="entry name" value="RelE/ParE_toxin_dom_sf"/>
</dbReference>
<dbReference type="STRING" id="1178516.AWR27_19835"/>
<evidence type="ECO:0000313" key="3">
    <source>
        <dbReference type="EMBL" id="AQG81372.1"/>
    </source>
</evidence>
<accession>A0A1P9X159</accession>
<dbReference type="KEGG" id="smon:AWR27_19835"/>
<sequence>MVTLDWSNQIVDDIDNIAEYLSQYSKPLAETFVEKIFEKADLLRNFPEMGRMVPEVESPKVRELIYKQYRIVYQIVSNNRIRMLTVYHSAHPLSLNSLFS</sequence>
<dbReference type="PANTHER" id="PTHR33755">
    <property type="entry name" value="TOXIN PARE1-RELATED"/>
    <property type="match status" value="1"/>
</dbReference>
<keyword evidence="2" id="KW-1277">Toxin-antitoxin system</keyword>
<organism evidence="3 4">
    <name type="scientific">Spirosoma montaniterrae</name>
    <dbReference type="NCBI Taxonomy" id="1178516"/>
    <lineage>
        <taxon>Bacteria</taxon>
        <taxon>Pseudomonadati</taxon>
        <taxon>Bacteroidota</taxon>
        <taxon>Cytophagia</taxon>
        <taxon>Cytophagales</taxon>
        <taxon>Cytophagaceae</taxon>
        <taxon>Spirosoma</taxon>
    </lineage>
</organism>
<dbReference type="InterPro" id="IPR007712">
    <property type="entry name" value="RelE/ParE_toxin"/>
</dbReference>
<reference evidence="3 4" key="1">
    <citation type="submission" date="2016-01" db="EMBL/GenBank/DDBJ databases">
        <authorList>
            <person name="Oliw E.H."/>
        </authorList>
    </citation>
    <scope>NUCLEOTIDE SEQUENCE [LARGE SCALE GENOMIC DNA]</scope>
    <source>
        <strain evidence="3 4">DY10</strain>
    </source>
</reference>
<dbReference type="RefSeq" id="WP_077132833.1">
    <property type="nucleotide sequence ID" value="NZ_CP014263.1"/>
</dbReference>
<evidence type="ECO:0008006" key="5">
    <source>
        <dbReference type="Google" id="ProtNLM"/>
    </source>
</evidence>
<protein>
    <recommendedName>
        <fullName evidence="5">Plasmid stabilization protein</fullName>
    </recommendedName>
</protein>
<proteinExistence type="inferred from homology"/>